<dbReference type="AlphaFoldDB" id="A0AA39H715"/>
<dbReference type="Proteomes" id="UP001175271">
    <property type="component" value="Unassembled WGS sequence"/>
</dbReference>
<comment type="caution">
    <text evidence="1">The sequence shown here is derived from an EMBL/GenBank/DDBJ whole genome shotgun (WGS) entry which is preliminary data.</text>
</comment>
<evidence type="ECO:0000313" key="1">
    <source>
        <dbReference type="EMBL" id="KAK0400435.1"/>
    </source>
</evidence>
<dbReference type="EMBL" id="JAUCMV010000004">
    <property type="protein sequence ID" value="KAK0400435.1"/>
    <property type="molecule type" value="Genomic_DNA"/>
</dbReference>
<name>A0AA39H715_9BILA</name>
<proteinExistence type="predicted"/>
<keyword evidence="2" id="KW-1185">Reference proteome</keyword>
<evidence type="ECO:0000313" key="2">
    <source>
        <dbReference type="Proteomes" id="UP001175271"/>
    </source>
</evidence>
<organism evidence="1 2">
    <name type="scientific">Steinernema hermaphroditum</name>
    <dbReference type="NCBI Taxonomy" id="289476"/>
    <lineage>
        <taxon>Eukaryota</taxon>
        <taxon>Metazoa</taxon>
        <taxon>Ecdysozoa</taxon>
        <taxon>Nematoda</taxon>
        <taxon>Chromadorea</taxon>
        <taxon>Rhabditida</taxon>
        <taxon>Tylenchina</taxon>
        <taxon>Panagrolaimomorpha</taxon>
        <taxon>Strongyloidoidea</taxon>
        <taxon>Steinernematidae</taxon>
        <taxon>Steinernema</taxon>
    </lineage>
</organism>
<protein>
    <submittedName>
        <fullName evidence="1">Uncharacterized protein</fullName>
    </submittedName>
</protein>
<sequence>MSKLWRVVTLCANPEDLHFVSLILITKAEVRQPASFTSSLSLIHIHVMHYTMYSQTPVMVFSSKIVGLRTVRRLTNICTTKPEERCEFRLHGLAIPLAFKATFSSRKVQRLVLTLIMI</sequence>
<reference evidence="1" key="1">
    <citation type="submission" date="2023-06" db="EMBL/GenBank/DDBJ databases">
        <title>Genomic analysis of the entomopathogenic nematode Steinernema hermaphroditum.</title>
        <authorList>
            <person name="Schwarz E.M."/>
            <person name="Heppert J.K."/>
            <person name="Baniya A."/>
            <person name="Schwartz H.T."/>
            <person name="Tan C.-H."/>
            <person name="Antoshechkin I."/>
            <person name="Sternberg P.W."/>
            <person name="Goodrich-Blair H."/>
            <person name="Dillman A.R."/>
        </authorList>
    </citation>
    <scope>NUCLEOTIDE SEQUENCE</scope>
    <source>
        <strain evidence="1">PS9179</strain>
        <tissue evidence="1">Whole animal</tissue>
    </source>
</reference>
<accession>A0AA39H715</accession>
<gene>
    <name evidence="1" type="ORF">QR680_015241</name>
</gene>